<dbReference type="OMA" id="TVLAHTY"/>
<evidence type="ECO:0000313" key="4">
    <source>
        <dbReference type="Proteomes" id="UP000002035"/>
    </source>
</evidence>
<dbReference type="OrthoDB" id="4200415at2759"/>
<evidence type="ECO:0000313" key="3">
    <source>
        <dbReference type="EMBL" id="EEQ27404.1"/>
    </source>
</evidence>
<keyword evidence="4" id="KW-1185">Reference proteome</keyword>
<accession>C5FCG0</accession>
<name>C5FCG0_ARTOC</name>
<gene>
    <name evidence="3" type="ORF">MCYG_00292</name>
</gene>
<reference evidence="4" key="1">
    <citation type="journal article" date="2012" name="MBio">
        <title>Comparative genome analysis of Trichophyton rubrum and related dermatophytes reveals candidate genes involved in infection.</title>
        <authorList>
            <person name="Martinez D.A."/>
            <person name="Oliver B.G."/>
            <person name="Graeser Y."/>
            <person name="Goldberg J.M."/>
            <person name="Li W."/>
            <person name="Martinez-Rossi N.M."/>
            <person name="Monod M."/>
            <person name="Shelest E."/>
            <person name="Barton R.C."/>
            <person name="Birch E."/>
            <person name="Brakhage A.A."/>
            <person name="Chen Z."/>
            <person name="Gurr S.J."/>
            <person name="Heiman D."/>
            <person name="Heitman J."/>
            <person name="Kosti I."/>
            <person name="Rossi A."/>
            <person name="Saif S."/>
            <person name="Samalova M."/>
            <person name="Saunders C.W."/>
            <person name="Shea T."/>
            <person name="Summerbell R.C."/>
            <person name="Xu J."/>
            <person name="Young S."/>
            <person name="Zeng Q."/>
            <person name="Birren B.W."/>
            <person name="Cuomo C.A."/>
            <person name="White T.C."/>
        </authorList>
    </citation>
    <scope>NUCLEOTIDE SEQUENCE [LARGE SCALE GENOMIC DNA]</scope>
    <source>
        <strain evidence="4">ATCC MYA-4605 / CBS 113480</strain>
    </source>
</reference>
<organism evidence="3 4">
    <name type="scientific">Arthroderma otae (strain ATCC MYA-4605 / CBS 113480)</name>
    <name type="common">Microsporum canis</name>
    <dbReference type="NCBI Taxonomy" id="554155"/>
    <lineage>
        <taxon>Eukaryota</taxon>
        <taxon>Fungi</taxon>
        <taxon>Dikarya</taxon>
        <taxon>Ascomycota</taxon>
        <taxon>Pezizomycotina</taxon>
        <taxon>Eurotiomycetes</taxon>
        <taxon>Eurotiomycetidae</taxon>
        <taxon>Onygenales</taxon>
        <taxon>Arthrodermataceae</taxon>
        <taxon>Microsporum</taxon>
    </lineage>
</organism>
<feature type="compositionally biased region" description="Polar residues" evidence="1">
    <location>
        <begin position="270"/>
        <end position="281"/>
    </location>
</feature>
<feature type="transmembrane region" description="Helical" evidence="2">
    <location>
        <begin position="24"/>
        <end position="48"/>
    </location>
</feature>
<keyword evidence="2" id="KW-0812">Transmembrane</keyword>
<dbReference type="RefSeq" id="XP_002850188.1">
    <property type="nucleotide sequence ID" value="XM_002850142.1"/>
</dbReference>
<protein>
    <submittedName>
        <fullName evidence="3">Uncharacterized protein</fullName>
    </submittedName>
</protein>
<evidence type="ECO:0000256" key="1">
    <source>
        <dbReference type="SAM" id="MobiDB-lite"/>
    </source>
</evidence>
<evidence type="ECO:0000256" key="2">
    <source>
        <dbReference type="SAM" id="Phobius"/>
    </source>
</evidence>
<dbReference type="VEuPathDB" id="FungiDB:MCYG_00292"/>
<sequence>MAPRAHSYIYIRSTSQGIAGQRTLIIACSIAAIGVLLTVFIFLFGCIWRHHLKSPKFRSPSQLKLPRGVVEPSAEYNNTDQIYELPIQVIKPSPCILPLKLKESDIITPQIPVPASRYLHPPNPSSFQNRSFSDFQCKRKCPPRLEPLPETGSITYTTVREFEQTPNRAFDMEQEKYDSREFRGSLDELSTISNHLSLSTGPTRTVLAHTYPDDSHHLMDNAIPSPSLYFSASIDIESLMFPPEVDKPESCLLSRSRTKSSSVIILPGSSPDSKTNTSGSSKPLRATPSIISRWRKVRDMTDYQNEDVCTPECPTSPAWSEHCSILSNLKIEEKVDE</sequence>
<dbReference type="eggNOG" id="ENOG502RQEH">
    <property type="taxonomic scope" value="Eukaryota"/>
</dbReference>
<dbReference type="AlphaFoldDB" id="C5FCG0"/>
<feature type="region of interest" description="Disordered" evidence="1">
    <location>
        <begin position="263"/>
        <end position="285"/>
    </location>
</feature>
<dbReference type="EMBL" id="DS995701">
    <property type="protein sequence ID" value="EEQ27404.1"/>
    <property type="molecule type" value="Genomic_DNA"/>
</dbReference>
<dbReference type="GeneID" id="9225249"/>
<dbReference type="Proteomes" id="UP000002035">
    <property type="component" value="Unassembled WGS sequence"/>
</dbReference>
<keyword evidence="2" id="KW-0472">Membrane</keyword>
<proteinExistence type="predicted"/>
<keyword evidence="2" id="KW-1133">Transmembrane helix</keyword>
<dbReference type="HOGENOM" id="CLU_850434_0_0_1"/>